<reference evidence="1 2" key="1">
    <citation type="submission" date="2018-08" db="EMBL/GenBank/DDBJ databases">
        <title>Recombination of ecologically and evolutionarily significant loci maintains genetic cohesion in the Pseudomonas syringae species complex.</title>
        <authorList>
            <person name="Dillon M."/>
            <person name="Thakur S."/>
            <person name="Almeida R.N.D."/>
            <person name="Weir B.S."/>
            <person name="Guttman D.S."/>
        </authorList>
    </citation>
    <scope>NUCLEOTIDE SEQUENCE [LARGE SCALE GENOMIC DNA]</scope>
    <source>
        <strain evidence="1 2">ICMP 4086</strain>
    </source>
</reference>
<dbReference type="OrthoDB" id="6881445at2"/>
<dbReference type="AlphaFoldDB" id="A0A0P9KHD3"/>
<accession>A0A0P9KHD3</accession>
<dbReference type="EMBL" id="RBOC01000053">
    <property type="protein sequence ID" value="RMM12195.1"/>
    <property type="molecule type" value="Genomic_DNA"/>
</dbReference>
<gene>
    <name evidence="1" type="ORF">ALQ84_02712</name>
</gene>
<dbReference type="RefSeq" id="WP_055010902.1">
    <property type="nucleotide sequence ID" value="NZ_LJPW01000159.1"/>
</dbReference>
<proteinExistence type="predicted"/>
<protein>
    <submittedName>
        <fullName evidence="1">Uncharacterized protein</fullName>
    </submittedName>
</protein>
<evidence type="ECO:0000313" key="2">
    <source>
        <dbReference type="Proteomes" id="UP000278587"/>
    </source>
</evidence>
<organism evidence="1 2">
    <name type="scientific">Pseudomonas caricapapayae</name>
    <dbReference type="NCBI Taxonomy" id="46678"/>
    <lineage>
        <taxon>Bacteria</taxon>
        <taxon>Pseudomonadati</taxon>
        <taxon>Pseudomonadota</taxon>
        <taxon>Gammaproteobacteria</taxon>
        <taxon>Pseudomonadales</taxon>
        <taxon>Pseudomonadaceae</taxon>
        <taxon>Pseudomonas</taxon>
    </lineage>
</organism>
<dbReference type="Proteomes" id="UP000278587">
    <property type="component" value="Unassembled WGS sequence"/>
</dbReference>
<name>A0A0P9KHD3_9PSED</name>
<sequence length="136" mass="14938">MPKPSTRAPIPQIEMIKKGGQWEVHWDYQEGPASLVLFSRGEYLRGYIDGVLDMLRIAPERVCCASGVTGTVKRLDQKQAEALHSALSQLLIPMVEAEFARIARNTSLPHLRSTDAIECNVGNVVDTLAAPDPLSL</sequence>
<comment type="caution">
    <text evidence="1">The sequence shown here is derived from an EMBL/GenBank/DDBJ whole genome shotgun (WGS) entry which is preliminary data.</text>
</comment>
<evidence type="ECO:0000313" key="1">
    <source>
        <dbReference type="EMBL" id="RMM12195.1"/>
    </source>
</evidence>